<reference evidence="2 3" key="1">
    <citation type="journal article" date="2015" name="Genome Announc.">
        <title>Complete Genome Sequence of the Type Strain Corynebacterium mustelae DSM 45274, Isolated from Various Tissues of a Male Ferret with Lethal Sepsis.</title>
        <authorList>
            <person name="Ruckert C."/>
            <person name="Eimer J."/>
            <person name="Winkler A."/>
            <person name="Tauch A."/>
        </authorList>
    </citation>
    <scope>NUCLEOTIDE SEQUENCE [LARGE SCALE GENOMIC DNA]</scope>
    <source>
        <strain evidence="2 3">DSM 45274</strain>
    </source>
</reference>
<feature type="transmembrane region" description="Helical" evidence="1">
    <location>
        <begin position="50"/>
        <end position="69"/>
    </location>
</feature>
<reference evidence="3" key="2">
    <citation type="submission" date="2015-05" db="EMBL/GenBank/DDBJ databases">
        <title>Complete genome sequence of Corynebacterium mustelae DSM 45274, isolated from various tissues of a male ferret with lethal sepsis.</title>
        <authorList>
            <person name="Ruckert C."/>
            <person name="Albersmeier A."/>
            <person name="Winkler A."/>
            <person name="Tauch A."/>
        </authorList>
    </citation>
    <scope>NUCLEOTIDE SEQUENCE [LARGE SCALE GENOMIC DNA]</scope>
    <source>
        <strain evidence="3">DSM 45274</strain>
    </source>
</reference>
<accession>A0A0G3H197</accession>
<dbReference type="EMBL" id="CP011542">
    <property type="protein sequence ID" value="AKK07151.1"/>
    <property type="molecule type" value="Genomic_DNA"/>
</dbReference>
<keyword evidence="3" id="KW-1185">Reference proteome</keyword>
<dbReference type="PATRIC" id="fig|571915.4.peg.3069"/>
<keyword evidence="1" id="KW-1133">Transmembrane helix</keyword>
<feature type="transmembrane region" description="Helical" evidence="1">
    <location>
        <begin position="21"/>
        <end position="38"/>
    </location>
</feature>
<proteinExistence type="predicted"/>
<evidence type="ECO:0000313" key="2">
    <source>
        <dbReference type="EMBL" id="AKK07151.1"/>
    </source>
</evidence>
<dbReference type="STRING" id="571915.CMUST_14290"/>
<gene>
    <name evidence="2" type="ORF">CMUST_14290</name>
</gene>
<name>A0A0G3H197_9CORY</name>
<keyword evidence="1" id="KW-0812">Transmembrane</keyword>
<dbReference type="Proteomes" id="UP000035199">
    <property type="component" value="Chromosome"/>
</dbReference>
<evidence type="ECO:0000313" key="3">
    <source>
        <dbReference type="Proteomes" id="UP000035199"/>
    </source>
</evidence>
<protein>
    <submittedName>
        <fullName evidence="2">Uncharacterized protein</fullName>
    </submittedName>
</protein>
<sequence>MSLKIEKLVKFLIECWEAWPSILMGIASIFAICASAFPDQSWALFGYVVYLRYIFAFLAVICTVVGGFGQWRRKVSLRQLLQERERFQKLSKRYISDVEALLEKLLFQLVKECKLNKRNECKPEVRCSVYCKAPNDGDYFIAVSRISGNPAWKSLRKDVIQQIGEV</sequence>
<dbReference type="AlphaFoldDB" id="A0A0G3H197"/>
<keyword evidence="1" id="KW-0472">Membrane</keyword>
<organism evidence="2 3">
    <name type="scientific">Corynebacterium mustelae</name>
    <dbReference type="NCBI Taxonomy" id="571915"/>
    <lineage>
        <taxon>Bacteria</taxon>
        <taxon>Bacillati</taxon>
        <taxon>Actinomycetota</taxon>
        <taxon>Actinomycetes</taxon>
        <taxon>Mycobacteriales</taxon>
        <taxon>Corynebacteriaceae</taxon>
        <taxon>Corynebacterium</taxon>
    </lineage>
</organism>
<dbReference type="KEGG" id="cmv:CMUST_14290"/>
<evidence type="ECO:0000256" key="1">
    <source>
        <dbReference type="SAM" id="Phobius"/>
    </source>
</evidence>